<dbReference type="SUPFAM" id="SSF53067">
    <property type="entry name" value="Actin-like ATPase domain"/>
    <property type="match status" value="1"/>
</dbReference>
<protein>
    <submittedName>
        <fullName evidence="1">Tfp pilus assembly protein ATPase PilM-like</fullName>
    </submittedName>
</protein>
<name>A0A7U8C7C7_NEPCE</name>
<dbReference type="InterPro" id="IPR050696">
    <property type="entry name" value="FtsA/MreB"/>
</dbReference>
<dbReference type="EMBL" id="AAOW01000010">
    <property type="protein sequence ID" value="EAR61219.1"/>
    <property type="molecule type" value="Genomic_DNA"/>
</dbReference>
<organism evidence="1 2">
    <name type="scientific">Neptuniibacter caesariensis</name>
    <dbReference type="NCBI Taxonomy" id="207954"/>
    <lineage>
        <taxon>Bacteria</taxon>
        <taxon>Pseudomonadati</taxon>
        <taxon>Pseudomonadota</taxon>
        <taxon>Gammaproteobacteria</taxon>
        <taxon>Oceanospirillales</taxon>
        <taxon>Oceanospirillaceae</taxon>
        <taxon>Neptuniibacter</taxon>
    </lineage>
</organism>
<sequence length="305" mass="33397">MFRKKSATKGLTSVVLTGDGVSLAHIKNAALQPELDACFHIPTANPLKEPKKIGDAVSEQGLAGSQAVIVLPEGSYQVLLVEKPDVPNEELAEALRWRIKDMVSFDIETAVIDFVELPDDAYRGRSSMVYAVVAQQDNVDELTDWCEEIGLEPAIVDVPEFALLNLTEDLADSEAGLAIFYIGGTASSINLLSDQALYFTRNLAYHRNSPPENASGAVLELQRSLDYYESQVGKPPCVRLAVMPLQEDDAPLMNELRYNLALDIHSLNLDNLIESSVELTPELQSKTTLAIAAALRSDSQRQEVK</sequence>
<keyword evidence="2" id="KW-1185">Reference proteome</keyword>
<gene>
    <name evidence="1" type="ORF">MED92_05174</name>
</gene>
<dbReference type="InterPro" id="IPR043129">
    <property type="entry name" value="ATPase_NBD"/>
</dbReference>
<dbReference type="AlphaFoldDB" id="A0A7U8C7C7"/>
<dbReference type="Proteomes" id="UP000002171">
    <property type="component" value="Unassembled WGS sequence"/>
</dbReference>
<dbReference type="InterPro" id="IPR005883">
    <property type="entry name" value="PilM"/>
</dbReference>
<comment type="caution">
    <text evidence="1">The sequence shown here is derived from an EMBL/GenBank/DDBJ whole genome shotgun (WGS) entry which is preliminary data.</text>
</comment>
<accession>A0A7U8C7C7</accession>
<dbReference type="Pfam" id="PF11104">
    <property type="entry name" value="PilM_2"/>
    <property type="match status" value="1"/>
</dbReference>
<dbReference type="RefSeq" id="WP_007021501.1">
    <property type="nucleotide sequence ID" value="NZ_CH724126.1"/>
</dbReference>
<evidence type="ECO:0000313" key="1">
    <source>
        <dbReference type="EMBL" id="EAR61219.1"/>
    </source>
</evidence>
<reference evidence="1 2" key="1">
    <citation type="submission" date="2006-02" db="EMBL/GenBank/DDBJ databases">
        <authorList>
            <person name="Pinhassi J."/>
            <person name="Pedros-Alio C."/>
            <person name="Ferriera S."/>
            <person name="Johnson J."/>
            <person name="Kravitz S."/>
            <person name="Halpern A."/>
            <person name="Remington K."/>
            <person name="Beeson K."/>
            <person name="Tran B."/>
            <person name="Rogers Y.-H."/>
            <person name="Friedman R."/>
            <person name="Venter J.C."/>
        </authorList>
    </citation>
    <scope>NUCLEOTIDE SEQUENCE [LARGE SCALE GENOMIC DNA]</scope>
    <source>
        <strain evidence="1 2">MED92</strain>
    </source>
</reference>
<dbReference type="Gene3D" id="3.30.420.380">
    <property type="match status" value="1"/>
</dbReference>
<proteinExistence type="predicted"/>
<dbReference type="PANTHER" id="PTHR32432:SF3">
    <property type="entry name" value="ETHANOLAMINE UTILIZATION PROTEIN EUTJ"/>
    <property type="match status" value="1"/>
</dbReference>
<dbReference type="PANTHER" id="PTHR32432">
    <property type="entry name" value="CELL DIVISION PROTEIN FTSA-RELATED"/>
    <property type="match status" value="1"/>
</dbReference>
<evidence type="ECO:0000313" key="2">
    <source>
        <dbReference type="Proteomes" id="UP000002171"/>
    </source>
</evidence>